<accession>A0ABN2YAM5</accession>
<gene>
    <name evidence="1" type="ORF">GCM10009843_21400</name>
</gene>
<evidence type="ECO:0008006" key="3">
    <source>
        <dbReference type="Google" id="ProtNLM"/>
    </source>
</evidence>
<keyword evidence="2" id="KW-1185">Reference proteome</keyword>
<dbReference type="Gene3D" id="3.55.50.10">
    <property type="entry name" value="Baseplate protein-like domains"/>
    <property type="match status" value="1"/>
</dbReference>
<comment type="caution">
    <text evidence="1">The sequence shown here is derived from an EMBL/GenBank/DDBJ whole genome shotgun (WGS) entry which is preliminary data.</text>
</comment>
<evidence type="ECO:0000313" key="2">
    <source>
        <dbReference type="Proteomes" id="UP001500575"/>
    </source>
</evidence>
<dbReference type="EMBL" id="BAAAQQ010000011">
    <property type="protein sequence ID" value="GAA2124556.1"/>
    <property type="molecule type" value="Genomic_DNA"/>
</dbReference>
<dbReference type="Pfam" id="PF05954">
    <property type="entry name" value="Phage_GPD"/>
    <property type="match status" value="1"/>
</dbReference>
<dbReference type="SUPFAM" id="SSF69279">
    <property type="entry name" value="Phage tail proteins"/>
    <property type="match status" value="1"/>
</dbReference>
<evidence type="ECO:0000313" key="1">
    <source>
        <dbReference type="EMBL" id="GAA2124556.1"/>
    </source>
</evidence>
<reference evidence="1 2" key="1">
    <citation type="journal article" date="2019" name="Int. J. Syst. Evol. Microbiol.">
        <title>The Global Catalogue of Microorganisms (GCM) 10K type strain sequencing project: providing services to taxonomists for standard genome sequencing and annotation.</title>
        <authorList>
            <consortium name="The Broad Institute Genomics Platform"/>
            <consortium name="The Broad Institute Genome Sequencing Center for Infectious Disease"/>
            <person name="Wu L."/>
            <person name="Ma J."/>
        </authorList>
    </citation>
    <scope>NUCLEOTIDE SEQUENCE [LARGE SCALE GENOMIC DNA]</scope>
    <source>
        <strain evidence="1 2">JCM 16021</strain>
    </source>
</reference>
<name>A0ABN2YAM5_9ACTN</name>
<sequence>MTATPVLTAATPTIEVKGEPSGLLGASLEDLVVTETLEGLATCEARFRNVGAGNGDPDYLFFDGDVLDFGVDVRISTGAGEGTALVFSGNVTGLRAEFSGRNGATLTMLAEDRLQDLRMTRRTRSFEDMTDAAAFEQIASDHRLRAEIDLPGPTYRVIAQVDQSDLAFLRTRARRAGAEVWVRDDTLHVAARTTRRGERVVLGNQQNLLEASLFADLAAQRTEVQVHGWDPSTKERLDERATGDVVKAEASGDKVGPDVLERAFGRRVETIAHQVPLGPDEARALAKSQMLERARRFVTGEILAVGDARIAVGGTVDLSGVGAPFSGVYYVVEARHLFDLVGGYRTLAKVERGELTAT</sequence>
<organism evidence="1 2">
    <name type="scientific">Nocardioides bigeumensis</name>
    <dbReference type="NCBI Taxonomy" id="433657"/>
    <lineage>
        <taxon>Bacteria</taxon>
        <taxon>Bacillati</taxon>
        <taxon>Actinomycetota</taxon>
        <taxon>Actinomycetes</taxon>
        <taxon>Propionibacteriales</taxon>
        <taxon>Nocardioidaceae</taxon>
        <taxon>Nocardioides</taxon>
    </lineage>
</organism>
<protein>
    <recommendedName>
        <fullName evidence="3">Phage late control D family protein</fullName>
    </recommendedName>
</protein>
<dbReference type="RefSeq" id="WP_344303702.1">
    <property type="nucleotide sequence ID" value="NZ_BAAAQQ010000011.1"/>
</dbReference>
<dbReference type="Proteomes" id="UP001500575">
    <property type="component" value="Unassembled WGS sequence"/>
</dbReference>
<proteinExistence type="predicted"/>